<evidence type="ECO:0000313" key="1">
    <source>
        <dbReference type="EMBL" id="KAF5742858.1"/>
    </source>
</evidence>
<dbReference type="AlphaFoldDB" id="A0A7J7D987"/>
<proteinExistence type="predicted"/>
<dbReference type="InParanoid" id="A0A7J7D987"/>
<evidence type="ECO:0000313" key="2">
    <source>
        <dbReference type="Proteomes" id="UP000593562"/>
    </source>
</evidence>
<keyword evidence="2" id="KW-1185">Reference proteome</keyword>
<comment type="caution">
    <text evidence="1">The sequence shown here is derived from an EMBL/GenBank/DDBJ whole genome shotgun (WGS) entry which is preliminary data.</text>
</comment>
<accession>A0A7J7D987</accession>
<name>A0A7J7D987_TRIWF</name>
<organism evidence="1 2">
    <name type="scientific">Tripterygium wilfordii</name>
    <name type="common">Thunder God vine</name>
    <dbReference type="NCBI Taxonomy" id="458696"/>
    <lineage>
        <taxon>Eukaryota</taxon>
        <taxon>Viridiplantae</taxon>
        <taxon>Streptophyta</taxon>
        <taxon>Embryophyta</taxon>
        <taxon>Tracheophyta</taxon>
        <taxon>Spermatophyta</taxon>
        <taxon>Magnoliopsida</taxon>
        <taxon>eudicotyledons</taxon>
        <taxon>Gunneridae</taxon>
        <taxon>Pentapetalae</taxon>
        <taxon>rosids</taxon>
        <taxon>fabids</taxon>
        <taxon>Celastrales</taxon>
        <taxon>Celastraceae</taxon>
        <taxon>Tripterygium</taxon>
    </lineage>
</organism>
<sequence>MKALQYNTGHGDTNGESLRRCTIKINPSNSPPVEEEDALDDDNDCDNNGEMDNQLLYDIDAIIEVGDVDFQLVDADEEENEDLNLDSTNFGVDELATIH</sequence>
<dbReference type="Proteomes" id="UP000593562">
    <property type="component" value="Unassembled WGS sequence"/>
</dbReference>
<gene>
    <name evidence="1" type="ORF">HS088_TW09G00919</name>
</gene>
<protein>
    <submittedName>
        <fullName evidence="1">Uncharacterized protein</fullName>
    </submittedName>
</protein>
<dbReference type="EMBL" id="JAAARO010000009">
    <property type="protein sequence ID" value="KAF5742858.1"/>
    <property type="molecule type" value="Genomic_DNA"/>
</dbReference>
<reference evidence="1 2" key="1">
    <citation type="journal article" date="2020" name="Nat. Commun.">
        <title>Genome of Tripterygium wilfordii and identification of cytochrome P450 involved in triptolide biosynthesis.</title>
        <authorList>
            <person name="Tu L."/>
            <person name="Su P."/>
            <person name="Zhang Z."/>
            <person name="Gao L."/>
            <person name="Wang J."/>
            <person name="Hu T."/>
            <person name="Zhou J."/>
            <person name="Zhang Y."/>
            <person name="Zhao Y."/>
            <person name="Liu Y."/>
            <person name="Song Y."/>
            <person name="Tong Y."/>
            <person name="Lu Y."/>
            <person name="Yang J."/>
            <person name="Xu C."/>
            <person name="Jia M."/>
            <person name="Peters R.J."/>
            <person name="Huang L."/>
            <person name="Gao W."/>
        </authorList>
    </citation>
    <scope>NUCLEOTIDE SEQUENCE [LARGE SCALE GENOMIC DNA]</scope>
    <source>
        <strain evidence="2">cv. XIE 37</strain>
        <tissue evidence="1">Leaf</tissue>
    </source>
</reference>